<dbReference type="Pfam" id="PF04146">
    <property type="entry name" value="YTH"/>
    <property type="match status" value="1"/>
</dbReference>
<keyword evidence="1" id="KW-0694">RNA-binding</keyword>
<dbReference type="GO" id="GO:0005737">
    <property type="term" value="C:cytoplasm"/>
    <property type="evidence" value="ECO:0007669"/>
    <property type="project" value="TreeGrafter"/>
</dbReference>
<feature type="compositionally biased region" description="Polar residues" evidence="2">
    <location>
        <begin position="25"/>
        <end position="35"/>
    </location>
</feature>
<protein>
    <recommendedName>
        <fullName evidence="1">YTH domain-containing family protein</fullName>
    </recommendedName>
</protein>
<dbReference type="GO" id="GO:0061157">
    <property type="term" value="P:mRNA destabilization"/>
    <property type="evidence" value="ECO:0007669"/>
    <property type="project" value="TreeGrafter"/>
</dbReference>
<feature type="domain" description="YTH" evidence="3">
    <location>
        <begin position="368"/>
        <end position="505"/>
    </location>
</feature>
<dbReference type="AlphaFoldDB" id="A0A2P2JXC2"/>
<evidence type="ECO:0000259" key="3">
    <source>
        <dbReference type="PROSITE" id="PS50882"/>
    </source>
</evidence>
<evidence type="ECO:0000256" key="1">
    <source>
        <dbReference type="RuleBase" id="RU369095"/>
    </source>
</evidence>
<comment type="function">
    <text evidence="1">Specifically recognizes and binds N6-methyladenosine (m6A)-containing RNAs, and regulates mRNA stability. M6A is a modification present at internal sites of mRNAs and some non-coding RNAs and plays a role in mRNA stability and processing.</text>
</comment>
<evidence type="ECO:0000313" key="4">
    <source>
        <dbReference type="EMBL" id="MBW98106.1"/>
    </source>
</evidence>
<dbReference type="PANTHER" id="PTHR12357">
    <property type="entry name" value="YTH YT521-B HOMOLOGY DOMAIN-CONTAINING"/>
    <property type="match status" value="1"/>
</dbReference>
<name>A0A2P2JXC2_RHIMU</name>
<sequence length="615" mass="67047">MESPSPSSQNDHADRFVPTGETPIQRDSSMVQPLSPQDERIVSANSSPDAAITGPVRDARERPPPSDAVGDISIVPPINAYASHERMAAYRGFGSDGYSQYLNTADGLHISPVIFNDNASLMLQSGYGFNPEMAYGQYSPVATPLSPIFFNGQLYSPQQIPFTPSFYPQPAPPNLPSSVPLSISPSELMTSENSGENLLFGPGSGYLVHFGPFGGGNMAGLPSSSPLASPAAYAQPTGILGPYEHHTGKRPLHGYGTMSTSFGSYQHGGSYQNSGFGTGSMSYSGANDRVLVGLDKGRRRERDQGPVYNSNDTLGFDRNRGPRASKPKGKSSTEQSSPTGSNKENSSCSGLNFDLYNKPDFVTAYENAKFFIIKSFSEDNVHKSIKYSVWASTPHGNKKLDAAYREAKKIEGHNPVFLFFSVNASGQFCGVAEMVGPVDFEKDADYWQQDRWSGQFPVQWHIVKDVPNSRFRHILLQNNDNKPVTHSRDSQEVRLEHGVEMLKIFKDHDSPTSMLDDFEFYDQQERSLNEKKGKQQASSSYELGLVADETMNQISAKFAQAFHLGDGIKETAISETHAGSRVGLVVPPSSNSIAAVQISHNSSVVVSCTEESFNQ</sequence>
<feature type="compositionally biased region" description="Polar residues" evidence="2">
    <location>
        <begin position="330"/>
        <end position="348"/>
    </location>
</feature>
<feature type="region of interest" description="Disordered" evidence="2">
    <location>
        <begin position="1"/>
        <end position="70"/>
    </location>
</feature>
<dbReference type="CDD" id="cd21134">
    <property type="entry name" value="YTH"/>
    <property type="match status" value="1"/>
</dbReference>
<feature type="region of interest" description="Disordered" evidence="2">
    <location>
        <begin position="296"/>
        <end position="348"/>
    </location>
</feature>
<dbReference type="GO" id="GO:1990247">
    <property type="term" value="F:N6-methyladenosine-containing RNA reader activity"/>
    <property type="evidence" value="ECO:0007669"/>
    <property type="project" value="UniProtKB-UniRule"/>
</dbReference>
<dbReference type="InterPro" id="IPR045168">
    <property type="entry name" value="YTH_prot"/>
</dbReference>
<proteinExistence type="inferred from homology"/>
<comment type="similarity">
    <text evidence="1">Belongs to the YTHDF family.</text>
</comment>
<organism evidence="4">
    <name type="scientific">Rhizophora mucronata</name>
    <name type="common">Asiatic mangrove</name>
    <dbReference type="NCBI Taxonomy" id="61149"/>
    <lineage>
        <taxon>Eukaryota</taxon>
        <taxon>Viridiplantae</taxon>
        <taxon>Streptophyta</taxon>
        <taxon>Embryophyta</taxon>
        <taxon>Tracheophyta</taxon>
        <taxon>Spermatophyta</taxon>
        <taxon>Magnoliopsida</taxon>
        <taxon>eudicotyledons</taxon>
        <taxon>Gunneridae</taxon>
        <taxon>Pentapetalae</taxon>
        <taxon>rosids</taxon>
        <taxon>fabids</taxon>
        <taxon>Malpighiales</taxon>
        <taxon>Rhizophoraceae</taxon>
        <taxon>Rhizophora</taxon>
    </lineage>
</organism>
<dbReference type="PANTHER" id="PTHR12357:SF77">
    <property type="entry name" value="YTH DOMAIN-CONTAINING FAMILY PROTEIN"/>
    <property type="match status" value="1"/>
</dbReference>
<evidence type="ECO:0000256" key="2">
    <source>
        <dbReference type="SAM" id="MobiDB-lite"/>
    </source>
</evidence>
<dbReference type="GO" id="GO:0003729">
    <property type="term" value="F:mRNA binding"/>
    <property type="evidence" value="ECO:0007669"/>
    <property type="project" value="UniProtKB-UniRule"/>
</dbReference>
<feature type="compositionally biased region" description="Polar residues" evidence="2">
    <location>
        <begin position="1"/>
        <end position="10"/>
    </location>
</feature>
<dbReference type="Gene3D" id="3.10.590.10">
    <property type="entry name" value="ph1033 like domains"/>
    <property type="match status" value="1"/>
</dbReference>
<reference evidence="4" key="1">
    <citation type="submission" date="2018-02" db="EMBL/GenBank/DDBJ databases">
        <title>Rhizophora mucronata_Transcriptome.</title>
        <authorList>
            <person name="Meera S.P."/>
            <person name="Sreeshan A."/>
            <person name="Augustine A."/>
        </authorList>
    </citation>
    <scope>NUCLEOTIDE SEQUENCE</scope>
    <source>
        <tissue evidence="4">Leaf</tissue>
    </source>
</reference>
<dbReference type="EMBL" id="GGEC01017623">
    <property type="protein sequence ID" value="MBW98106.1"/>
    <property type="molecule type" value="Transcribed_RNA"/>
</dbReference>
<dbReference type="PROSITE" id="PS50882">
    <property type="entry name" value="YTH"/>
    <property type="match status" value="1"/>
</dbReference>
<accession>A0A2P2JXC2</accession>
<dbReference type="InterPro" id="IPR007275">
    <property type="entry name" value="YTH_domain"/>
</dbReference>